<protein>
    <submittedName>
        <fullName evidence="1">Uncharacterized protein</fullName>
    </submittedName>
</protein>
<evidence type="ECO:0000313" key="2">
    <source>
        <dbReference type="Proteomes" id="UP000078492"/>
    </source>
</evidence>
<proteinExistence type="predicted"/>
<name>A0A195DQY0_9HYME</name>
<accession>A0A195DQY0</accession>
<evidence type="ECO:0000313" key="1">
    <source>
        <dbReference type="EMBL" id="KYN15320.1"/>
    </source>
</evidence>
<sequence>MSAWKKCHQIARRASLSRSQHVSFFGKKKSSPIASVHLQSWHDHFRQRWSNLTVV</sequence>
<reference evidence="1 2" key="1">
    <citation type="submission" date="2015-09" db="EMBL/GenBank/DDBJ databases">
        <title>Trachymyrmex cornetzi WGS genome.</title>
        <authorList>
            <person name="Nygaard S."/>
            <person name="Hu H."/>
            <person name="Boomsma J."/>
            <person name="Zhang G."/>
        </authorList>
    </citation>
    <scope>NUCLEOTIDE SEQUENCE [LARGE SCALE GENOMIC DNA]</scope>
    <source>
        <strain evidence="1">Tcor2-1</strain>
        <tissue evidence="1">Whole body</tissue>
    </source>
</reference>
<dbReference type="EMBL" id="KQ980581">
    <property type="protein sequence ID" value="KYN15320.1"/>
    <property type="molecule type" value="Genomic_DNA"/>
</dbReference>
<dbReference type="Proteomes" id="UP000078492">
    <property type="component" value="Unassembled WGS sequence"/>
</dbReference>
<dbReference type="AlphaFoldDB" id="A0A195DQY0"/>
<gene>
    <name evidence="1" type="ORF">ALC57_12369</name>
</gene>
<keyword evidence="2" id="KW-1185">Reference proteome</keyword>
<organism evidence="1 2">
    <name type="scientific">Trachymyrmex cornetzi</name>
    <dbReference type="NCBI Taxonomy" id="471704"/>
    <lineage>
        <taxon>Eukaryota</taxon>
        <taxon>Metazoa</taxon>
        <taxon>Ecdysozoa</taxon>
        <taxon>Arthropoda</taxon>
        <taxon>Hexapoda</taxon>
        <taxon>Insecta</taxon>
        <taxon>Pterygota</taxon>
        <taxon>Neoptera</taxon>
        <taxon>Endopterygota</taxon>
        <taxon>Hymenoptera</taxon>
        <taxon>Apocrita</taxon>
        <taxon>Aculeata</taxon>
        <taxon>Formicoidea</taxon>
        <taxon>Formicidae</taxon>
        <taxon>Myrmicinae</taxon>
        <taxon>Trachymyrmex</taxon>
    </lineage>
</organism>